<organism evidence="2 3">
    <name type="scientific">Puccinia sorghi</name>
    <dbReference type="NCBI Taxonomy" id="27349"/>
    <lineage>
        <taxon>Eukaryota</taxon>
        <taxon>Fungi</taxon>
        <taxon>Dikarya</taxon>
        <taxon>Basidiomycota</taxon>
        <taxon>Pucciniomycotina</taxon>
        <taxon>Pucciniomycetes</taxon>
        <taxon>Pucciniales</taxon>
        <taxon>Pucciniaceae</taxon>
        <taxon>Puccinia</taxon>
    </lineage>
</organism>
<keyword evidence="3" id="KW-1185">Reference proteome</keyword>
<comment type="caution">
    <text evidence="2">The sequence shown here is derived from an EMBL/GenBank/DDBJ whole genome shotgun (WGS) entry which is preliminary data.</text>
</comment>
<dbReference type="AlphaFoldDB" id="A0A0L6VAK6"/>
<name>A0A0L6VAK6_9BASI</name>
<dbReference type="OrthoDB" id="19657at2759"/>
<gene>
    <name evidence="2" type="ORF">VP01_2075g2</name>
</gene>
<evidence type="ECO:0000313" key="2">
    <source>
        <dbReference type="EMBL" id="KNZ57778.1"/>
    </source>
</evidence>
<reference evidence="2 3" key="1">
    <citation type="submission" date="2015-08" db="EMBL/GenBank/DDBJ databases">
        <title>Next Generation Sequencing and Analysis of the Genome of Puccinia sorghi L Schw, the Causal Agent of Maize Common Rust.</title>
        <authorList>
            <person name="Rochi L."/>
            <person name="Burguener G."/>
            <person name="Darino M."/>
            <person name="Turjanski A."/>
            <person name="Kreff E."/>
            <person name="Dieguez M.J."/>
            <person name="Sacco F."/>
        </authorList>
    </citation>
    <scope>NUCLEOTIDE SEQUENCE [LARGE SCALE GENOMIC DNA]</scope>
    <source>
        <strain evidence="2 3">RO10H11247</strain>
    </source>
</reference>
<sequence length="332" mass="36506">MSEQSGVDILPTILDPATCVKKGLCTVAHGRAVQTHQLYYELHGTLDASQKMLFSLNNSCSGWANQVKHFGRKPDHAVLVFDNRGVGNSDAGPMGIYKTSEMAKDTVDLLEFLGWTADRSVHLFGVSMGGMISQELVPLQNLLHHLCLLIPNRFKSVSFISTKAGDKFDLPPMKGFYMLARLLTRTVSEEQSITLLMEGLFPLEFLAEETGGSGGQTQREVMHAALMERMRKVRKQPVAGVVGQLSAALSHSCPRPALARIDQLLQPAKILVITGDKDQIINPARSIELHRALPHSEYLLIPRAGHAICSQLPDQFNAILERVMDEGNKAFA</sequence>
<feature type="domain" description="AB hydrolase-1" evidence="1">
    <location>
        <begin position="59"/>
        <end position="309"/>
    </location>
</feature>
<evidence type="ECO:0000259" key="1">
    <source>
        <dbReference type="Pfam" id="PF00561"/>
    </source>
</evidence>
<dbReference type="PANTHER" id="PTHR43433">
    <property type="entry name" value="HYDROLASE, ALPHA/BETA FOLD FAMILY PROTEIN"/>
    <property type="match status" value="1"/>
</dbReference>
<dbReference type="Gene3D" id="3.40.50.1820">
    <property type="entry name" value="alpha/beta hydrolase"/>
    <property type="match status" value="1"/>
</dbReference>
<dbReference type="PANTHER" id="PTHR43433:SF5">
    <property type="entry name" value="AB HYDROLASE-1 DOMAIN-CONTAINING PROTEIN"/>
    <property type="match status" value="1"/>
</dbReference>
<evidence type="ECO:0000313" key="3">
    <source>
        <dbReference type="Proteomes" id="UP000037035"/>
    </source>
</evidence>
<dbReference type="SUPFAM" id="SSF53474">
    <property type="entry name" value="alpha/beta-Hydrolases"/>
    <property type="match status" value="1"/>
</dbReference>
<accession>A0A0L6VAK6</accession>
<dbReference type="InterPro" id="IPR029058">
    <property type="entry name" value="AB_hydrolase_fold"/>
</dbReference>
<dbReference type="InterPro" id="IPR050471">
    <property type="entry name" value="AB_hydrolase"/>
</dbReference>
<dbReference type="VEuPathDB" id="FungiDB:VP01_2075g2"/>
<dbReference type="Proteomes" id="UP000037035">
    <property type="component" value="Unassembled WGS sequence"/>
</dbReference>
<dbReference type="STRING" id="27349.A0A0L6VAK6"/>
<dbReference type="EMBL" id="LAVV01006921">
    <property type="protein sequence ID" value="KNZ57778.1"/>
    <property type="molecule type" value="Genomic_DNA"/>
</dbReference>
<protein>
    <recommendedName>
        <fullName evidence="1">AB hydrolase-1 domain-containing protein</fullName>
    </recommendedName>
</protein>
<proteinExistence type="predicted"/>
<dbReference type="Pfam" id="PF00561">
    <property type="entry name" value="Abhydrolase_1"/>
    <property type="match status" value="1"/>
</dbReference>
<dbReference type="InterPro" id="IPR000073">
    <property type="entry name" value="AB_hydrolase_1"/>
</dbReference>